<organism evidence="1 2">
    <name type="scientific">Pseudomonas cedrina subsp. cedrina</name>
    <dbReference type="NCBI Taxonomy" id="76762"/>
    <lineage>
        <taxon>Bacteria</taxon>
        <taxon>Pseudomonadati</taxon>
        <taxon>Pseudomonadota</taxon>
        <taxon>Gammaproteobacteria</taxon>
        <taxon>Pseudomonadales</taxon>
        <taxon>Pseudomonadaceae</taxon>
        <taxon>Pseudomonas</taxon>
    </lineage>
</organism>
<proteinExistence type="predicted"/>
<dbReference type="EMBL" id="MNPW01000009">
    <property type="protein sequence ID" value="ONH52193.1"/>
    <property type="molecule type" value="Genomic_DNA"/>
</dbReference>
<name>A0A1V2K391_PSECE</name>
<sequence length="60" mass="6587">MKCRRDGGLRAGMEIQGLGESRKNGGLLPPTASIGLETDKDQLWELACLRLRSVMLLICD</sequence>
<evidence type="ECO:0000313" key="1">
    <source>
        <dbReference type="EMBL" id="ONH52193.1"/>
    </source>
</evidence>
<comment type="caution">
    <text evidence="1">The sequence shown here is derived from an EMBL/GenBank/DDBJ whole genome shotgun (WGS) entry which is preliminary data.</text>
</comment>
<reference evidence="1 2" key="1">
    <citation type="submission" date="2016-10" db="EMBL/GenBank/DDBJ databases">
        <title>Pseudomonas lactis sp. nov. and Pseudomonas paralactis sp. nov., isolated from bovine raw milk.</title>
        <authorList>
            <person name="Von Neubeck M."/>
            <person name="Huptas C."/>
            <person name="Glueck C."/>
            <person name="Krewinkel M."/>
            <person name="Stoeckel M."/>
            <person name="Stressler T."/>
            <person name="Fischer L."/>
            <person name="Hinrichs J."/>
            <person name="Scherer S."/>
            <person name="Wenning M."/>
        </authorList>
    </citation>
    <scope>NUCLEOTIDE SEQUENCE [LARGE SCALE GENOMIC DNA]</scope>
    <source>
        <strain evidence="1 2">DSM 17516</strain>
    </source>
</reference>
<gene>
    <name evidence="1" type="ORF">BLL36_19100</name>
</gene>
<accession>A0A1V2K391</accession>
<evidence type="ECO:0000313" key="2">
    <source>
        <dbReference type="Proteomes" id="UP000189295"/>
    </source>
</evidence>
<protein>
    <submittedName>
        <fullName evidence="1">Uncharacterized protein</fullName>
    </submittedName>
</protein>
<dbReference type="Proteomes" id="UP000189295">
    <property type="component" value="Unassembled WGS sequence"/>
</dbReference>
<dbReference type="AlphaFoldDB" id="A0A1V2K391"/>